<dbReference type="Gene3D" id="2.130.10.10">
    <property type="entry name" value="YVTN repeat-like/Quinoprotein amine dehydrogenase"/>
    <property type="match status" value="2"/>
</dbReference>
<evidence type="ECO:0000313" key="6">
    <source>
        <dbReference type="EMBL" id="KAJ8611189.1"/>
    </source>
</evidence>
<dbReference type="SUPFAM" id="SSF50978">
    <property type="entry name" value="WD40 repeat-like"/>
    <property type="match status" value="1"/>
</dbReference>
<dbReference type="InterPro" id="IPR036322">
    <property type="entry name" value="WD40_repeat_dom_sf"/>
</dbReference>
<reference evidence="6" key="1">
    <citation type="submission" date="2023-01" db="EMBL/GenBank/DDBJ databases">
        <title>Metagenome sequencing of chrysophaentin producing Chrysophaeum taylorii.</title>
        <authorList>
            <person name="Davison J."/>
            <person name="Bewley C."/>
        </authorList>
    </citation>
    <scope>NUCLEOTIDE SEQUENCE</scope>
    <source>
        <strain evidence="6">NIES-1699</strain>
    </source>
</reference>
<evidence type="ECO:0000259" key="5">
    <source>
        <dbReference type="PROSITE" id="PS50103"/>
    </source>
</evidence>
<dbReference type="PROSITE" id="PS50294">
    <property type="entry name" value="WD_REPEATS_REGION"/>
    <property type="match status" value="2"/>
</dbReference>
<dbReference type="PANTHER" id="PTHR19855:SF11">
    <property type="entry name" value="RIBOSOME BIOGENESIS PROTEIN WDR12"/>
    <property type="match status" value="1"/>
</dbReference>
<dbReference type="InterPro" id="IPR001680">
    <property type="entry name" value="WD40_rpt"/>
</dbReference>
<dbReference type="EMBL" id="JAQMWT010000081">
    <property type="protein sequence ID" value="KAJ8611189.1"/>
    <property type="molecule type" value="Genomic_DNA"/>
</dbReference>
<keyword evidence="1 3" id="KW-0853">WD repeat</keyword>
<dbReference type="Proteomes" id="UP001230188">
    <property type="component" value="Unassembled WGS sequence"/>
</dbReference>
<name>A0AAD7UM98_9STRA</name>
<protein>
    <recommendedName>
        <fullName evidence="5">C3H1-type domain-containing protein</fullName>
    </recommendedName>
</protein>
<evidence type="ECO:0000256" key="2">
    <source>
        <dbReference type="ARBA" id="ARBA00022737"/>
    </source>
</evidence>
<dbReference type="AlphaFoldDB" id="A0AAD7UM98"/>
<dbReference type="PROSITE" id="PS50103">
    <property type="entry name" value="ZF_C3H1"/>
    <property type="match status" value="1"/>
</dbReference>
<dbReference type="InterPro" id="IPR015943">
    <property type="entry name" value="WD40/YVTN_repeat-like_dom_sf"/>
</dbReference>
<dbReference type="PRINTS" id="PR00320">
    <property type="entry name" value="GPROTEINBRPT"/>
</dbReference>
<dbReference type="InterPro" id="IPR000571">
    <property type="entry name" value="Znf_CCCH"/>
</dbReference>
<evidence type="ECO:0000313" key="7">
    <source>
        <dbReference type="Proteomes" id="UP001230188"/>
    </source>
</evidence>
<sequence>MNGAREQADIKLCKNFLLGGDAQQGSSHGCKFGSKCNFAHVLQRVADVVPPQQTGGNLAALSSGSGQLPAVKAVASTIDAQGNPQIFTGSVDGVVRQWNLEKWTADQPIRLLGEIGCVAAVHPFLVCGYEGVTTIPGVPVGLARVWNVEGGPEIDLGTPSENKAPGPPMAHRRRVACAALRPRPAENILEIYTGGLEGDIHFWQLHVQTGHVRLGHRLEGHVRGVAALRLFPPNEATSLLSGSSDRTVRWWNLDDPNKTCRGALTANENGHSDEVTAIAAFALDGAGAYFATGGKDSSLKIWDANGVLQLSHATHAPVLALDTAPNAAPNNSPVVVVGLDDGSIELRQPHPNFMLRAALSTTYSPAGHRGPVHTLICSANFFCSGAADGHLMVWQWKHPFPPPQPK</sequence>
<feature type="repeat" description="WD" evidence="3">
    <location>
        <begin position="268"/>
        <end position="303"/>
    </location>
</feature>
<proteinExistence type="predicted"/>
<organism evidence="6 7">
    <name type="scientific">Chrysophaeum taylorii</name>
    <dbReference type="NCBI Taxonomy" id="2483200"/>
    <lineage>
        <taxon>Eukaryota</taxon>
        <taxon>Sar</taxon>
        <taxon>Stramenopiles</taxon>
        <taxon>Ochrophyta</taxon>
        <taxon>Pelagophyceae</taxon>
        <taxon>Pelagomonadales</taxon>
        <taxon>Pelagomonadaceae</taxon>
        <taxon>Chrysophaeum</taxon>
    </lineage>
</organism>
<keyword evidence="7" id="KW-1185">Reference proteome</keyword>
<evidence type="ECO:0000256" key="1">
    <source>
        <dbReference type="ARBA" id="ARBA00022574"/>
    </source>
</evidence>
<evidence type="ECO:0000256" key="4">
    <source>
        <dbReference type="PROSITE-ProRule" id="PRU00723"/>
    </source>
</evidence>
<comment type="caution">
    <text evidence="6">The sequence shown here is derived from an EMBL/GenBank/DDBJ whole genome shotgun (WGS) entry which is preliminary data.</text>
</comment>
<feature type="repeat" description="WD" evidence="3">
    <location>
        <begin position="218"/>
        <end position="261"/>
    </location>
</feature>
<feature type="domain" description="C3H1-type" evidence="5">
    <location>
        <begin position="7"/>
        <end position="43"/>
    </location>
</feature>
<feature type="zinc finger region" description="C3H1-type" evidence="4">
    <location>
        <begin position="7"/>
        <end position="43"/>
    </location>
</feature>
<keyword evidence="4" id="KW-0479">Metal-binding</keyword>
<dbReference type="GO" id="GO:0008270">
    <property type="term" value="F:zinc ion binding"/>
    <property type="evidence" value="ECO:0007669"/>
    <property type="project" value="UniProtKB-KW"/>
</dbReference>
<dbReference type="Pfam" id="PF00400">
    <property type="entry name" value="WD40"/>
    <property type="match status" value="3"/>
</dbReference>
<gene>
    <name evidence="6" type="ORF">CTAYLR_003585</name>
</gene>
<accession>A0AAD7UM98</accession>
<evidence type="ECO:0000256" key="3">
    <source>
        <dbReference type="PROSITE-ProRule" id="PRU00221"/>
    </source>
</evidence>
<keyword evidence="4" id="KW-0862">Zinc</keyword>
<dbReference type="PANTHER" id="PTHR19855">
    <property type="entry name" value="WD40 REPEAT PROTEIN 12, 37"/>
    <property type="match status" value="1"/>
</dbReference>
<dbReference type="SMART" id="SM00320">
    <property type="entry name" value="WD40"/>
    <property type="match status" value="4"/>
</dbReference>
<dbReference type="InterPro" id="IPR020472">
    <property type="entry name" value="WD40_PAC1"/>
</dbReference>
<keyword evidence="2" id="KW-0677">Repeat</keyword>
<keyword evidence="4" id="KW-0863">Zinc-finger</keyword>
<dbReference type="PROSITE" id="PS50082">
    <property type="entry name" value="WD_REPEATS_2"/>
    <property type="match status" value="2"/>
</dbReference>